<feature type="region of interest" description="Disordered" evidence="1">
    <location>
        <begin position="32"/>
        <end position="53"/>
    </location>
</feature>
<dbReference type="AlphaFoldDB" id="A0A382PY94"/>
<name>A0A382PY94_9ZZZZ</name>
<gene>
    <name evidence="3" type="ORF">METZ01_LOCUS330614</name>
</gene>
<feature type="transmembrane region" description="Helical" evidence="2">
    <location>
        <begin position="90"/>
        <end position="111"/>
    </location>
</feature>
<protein>
    <submittedName>
        <fullName evidence="3">Uncharacterized protein</fullName>
    </submittedName>
</protein>
<evidence type="ECO:0000313" key="3">
    <source>
        <dbReference type="EMBL" id="SVC77760.1"/>
    </source>
</evidence>
<organism evidence="3">
    <name type="scientific">marine metagenome</name>
    <dbReference type="NCBI Taxonomy" id="408172"/>
    <lineage>
        <taxon>unclassified sequences</taxon>
        <taxon>metagenomes</taxon>
        <taxon>ecological metagenomes</taxon>
    </lineage>
</organism>
<evidence type="ECO:0000256" key="2">
    <source>
        <dbReference type="SAM" id="Phobius"/>
    </source>
</evidence>
<keyword evidence="2" id="KW-0812">Transmembrane</keyword>
<dbReference type="EMBL" id="UINC01110328">
    <property type="protein sequence ID" value="SVC77760.1"/>
    <property type="molecule type" value="Genomic_DNA"/>
</dbReference>
<evidence type="ECO:0000256" key="1">
    <source>
        <dbReference type="SAM" id="MobiDB-lite"/>
    </source>
</evidence>
<keyword evidence="2" id="KW-1133">Transmembrane helix</keyword>
<keyword evidence="2" id="KW-0472">Membrane</keyword>
<proteinExistence type="predicted"/>
<reference evidence="3" key="1">
    <citation type="submission" date="2018-05" db="EMBL/GenBank/DDBJ databases">
        <authorList>
            <person name="Lanie J.A."/>
            <person name="Ng W.-L."/>
            <person name="Kazmierczak K.M."/>
            <person name="Andrzejewski T.M."/>
            <person name="Davidsen T.M."/>
            <person name="Wayne K.J."/>
            <person name="Tettelin H."/>
            <person name="Glass J.I."/>
            <person name="Rusch D."/>
            <person name="Podicherti R."/>
            <person name="Tsui H.-C.T."/>
            <person name="Winkler M.E."/>
        </authorList>
    </citation>
    <scope>NUCLEOTIDE SEQUENCE</scope>
</reference>
<feature type="non-terminal residue" evidence="3">
    <location>
        <position position="115"/>
    </location>
</feature>
<sequence length="115" mass="13106">MKKPATTKGKRKIRFRFKAKDLERVDLEELRRRLEGTQQPETETVPEPIEEEPVVVVPPESLERTEDVELEPQPEPKEPWKWSGLPWKGIAIGATSVAIFALLVWGIYGLLGNFG</sequence>
<accession>A0A382PY94</accession>